<proteinExistence type="predicted"/>
<accession>A0A0F6YIJ8</accession>
<protein>
    <submittedName>
        <fullName evidence="3">BNR repeat domain protein</fullName>
    </submittedName>
</protein>
<dbReference type="KEGG" id="samy:DB32_003906"/>
<sequence length="403" mass="41382">MGSIWVASATAHAYGRGIDVADCSGCHSGGRAPMMRFTSTPAMPSPGSTARIRIEIEAVNGSAGGFRIATSGPGSLRTVGEGTRATGEDVIVHSTPRTASGGWVTFEVDYVVPSGTGDVQFTIGGMSANRDGGSRGDGGATIRRSLVWGCAGSTFYGDLDGDGYGAASRGSITACEARDGWSARDDDCDDNDGMAHPGGTEACNRRDDDCDETVDEGTATATLYPDADGDGWGGREGDPVTGCDRPGYGVGNDDCDDRDPGTNPGATEVCGGRDEDCDGRVDERVRPVCGVGMCARASLSCDERDCMPGDPGVETCNAWDDDCDGATDEESDLCPDGQMCDLGLCVGEGTPRRDGGVSRLDGSTTTPPPPVSGGCSIAARASSSVLPWIAALALVVAARRRRR</sequence>
<keyword evidence="2" id="KW-0472">Membrane</keyword>
<evidence type="ECO:0000256" key="2">
    <source>
        <dbReference type="SAM" id="Phobius"/>
    </source>
</evidence>
<evidence type="ECO:0000256" key="1">
    <source>
        <dbReference type="SAM" id="MobiDB-lite"/>
    </source>
</evidence>
<keyword evidence="2" id="KW-0812">Transmembrane</keyword>
<evidence type="ECO:0000313" key="4">
    <source>
        <dbReference type="Proteomes" id="UP000034883"/>
    </source>
</evidence>
<dbReference type="Pfam" id="PF11617">
    <property type="entry name" value="Cu-binding_MopE"/>
    <property type="match status" value="3"/>
</dbReference>
<keyword evidence="4" id="KW-1185">Reference proteome</keyword>
<evidence type="ECO:0000313" key="3">
    <source>
        <dbReference type="EMBL" id="AKF06757.1"/>
    </source>
</evidence>
<gene>
    <name evidence="3" type="ORF">DB32_003906</name>
</gene>
<dbReference type="EMBL" id="CP011125">
    <property type="protein sequence ID" value="AKF06757.1"/>
    <property type="molecule type" value="Genomic_DNA"/>
</dbReference>
<name>A0A0F6YIJ8_9BACT</name>
<feature type="region of interest" description="Disordered" evidence="1">
    <location>
        <begin position="353"/>
        <end position="373"/>
    </location>
</feature>
<dbReference type="STRING" id="927083.DB32_003906"/>
<dbReference type="NCBIfam" id="NF041895">
    <property type="entry name" value="choice_anch_V"/>
    <property type="match status" value="1"/>
</dbReference>
<organism evidence="3 4">
    <name type="scientific">Sandaracinus amylolyticus</name>
    <dbReference type="NCBI Taxonomy" id="927083"/>
    <lineage>
        <taxon>Bacteria</taxon>
        <taxon>Pseudomonadati</taxon>
        <taxon>Myxococcota</taxon>
        <taxon>Polyangia</taxon>
        <taxon>Polyangiales</taxon>
        <taxon>Sandaracinaceae</taxon>
        <taxon>Sandaracinus</taxon>
    </lineage>
</organism>
<reference evidence="3 4" key="1">
    <citation type="submission" date="2015-03" db="EMBL/GenBank/DDBJ databases">
        <title>Genome assembly of Sandaracinus amylolyticus DSM 53668.</title>
        <authorList>
            <person name="Sharma G."/>
            <person name="Subramanian S."/>
        </authorList>
    </citation>
    <scope>NUCLEOTIDE SEQUENCE [LARGE SCALE GENOMIC DNA]</scope>
    <source>
        <strain evidence="3 4">DSM 53668</strain>
    </source>
</reference>
<dbReference type="InterPro" id="IPR021655">
    <property type="entry name" value="Put_metal-bd"/>
</dbReference>
<feature type="transmembrane region" description="Helical" evidence="2">
    <location>
        <begin position="377"/>
        <end position="398"/>
    </location>
</feature>
<dbReference type="Proteomes" id="UP000034883">
    <property type="component" value="Chromosome"/>
</dbReference>
<keyword evidence="2" id="KW-1133">Transmembrane helix</keyword>
<dbReference type="AlphaFoldDB" id="A0A0F6YIJ8"/>